<evidence type="ECO:0000313" key="1">
    <source>
        <dbReference type="EMBL" id="CAG5077483.1"/>
    </source>
</evidence>
<dbReference type="EMBL" id="CAJNRD030001117">
    <property type="protein sequence ID" value="CAG5077483.1"/>
    <property type="molecule type" value="Genomic_DNA"/>
</dbReference>
<proteinExistence type="predicted"/>
<organism evidence="1 2">
    <name type="scientific">Cotesia congregata</name>
    <name type="common">Parasitoid wasp</name>
    <name type="synonym">Apanteles congregatus</name>
    <dbReference type="NCBI Taxonomy" id="51543"/>
    <lineage>
        <taxon>Eukaryota</taxon>
        <taxon>Metazoa</taxon>
        <taxon>Ecdysozoa</taxon>
        <taxon>Arthropoda</taxon>
        <taxon>Hexapoda</taxon>
        <taxon>Insecta</taxon>
        <taxon>Pterygota</taxon>
        <taxon>Neoptera</taxon>
        <taxon>Endopterygota</taxon>
        <taxon>Hymenoptera</taxon>
        <taxon>Apocrita</taxon>
        <taxon>Ichneumonoidea</taxon>
        <taxon>Braconidae</taxon>
        <taxon>Microgastrinae</taxon>
        <taxon>Cotesia</taxon>
    </lineage>
</organism>
<sequence length="8" mass="983">MKIIITKH</sequence>
<feature type="non-terminal residue" evidence="1">
    <location>
        <position position="8"/>
    </location>
</feature>
<reference evidence="1" key="1">
    <citation type="submission" date="2021-04" db="EMBL/GenBank/DDBJ databases">
        <authorList>
            <person name="Chebbi M.A.C M."/>
        </authorList>
    </citation>
    <scope>NUCLEOTIDE SEQUENCE</scope>
</reference>
<gene>
    <name evidence="1" type="ORF">HICCMSTLAB_LOCUS2473</name>
</gene>
<comment type="caution">
    <text evidence="1">The sequence shown here is derived from an EMBL/GenBank/DDBJ whole genome shotgun (WGS) entry which is preliminary data.</text>
</comment>
<protein>
    <submittedName>
        <fullName evidence="1">Uncharacterized protein</fullName>
    </submittedName>
</protein>
<dbReference type="Proteomes" id="UP000786811">
    <property type="component" value="Unassembled WGS sequence"/>
</dbReference>
<accession>A0A8J2MJ03</accession>
<evidence type="ECO:0000313" key="2">
    <source>
        <dbReference type="Proteomes" id="UP000786811"/>
    </source>
</evidence>
<keyword evidence="2" id="KW-1185">Reference proteome</keyword>
<name>A0A8J2MJ03_COTCN</name>